<evidence type="ECO:0000313" key="3">
    <source>
        <dbReference type="Proteomes" id="UP001202717"/>
    </source>
</evidence>
<name>A0ABY7RTJ2_9FLAO</name>
<dbReference type="RefSeq" id="WP_249996682.1">
    <property type="nucleotide sequence ID" value="NZ_CP116221.1"/>
</dbReference>
<dbReference type="Proteomes" id="UP001202717">
    <property type="component" value="Chromosome"/>
</dbReference>
<reference evidence="2 3" key="1">
    <citation type="submission" date="2023-01" db="EMBL/GenBank/DDBJ databases">
        <title>Psychroserpens ponticola sp. nov., isolated from seawater.</title>
        <authorList>
            <person name="Kristyanto S."/>
            <person name="Jung J."/>
            <person name="Kim J.M."/>
            <person name="Jeon C.O."/>
        </authorList>
    </citation>
    <scope>NUCLEOTIDE SEQUENCE [LARGE SCALE GENOMIC DNA]</scope>
    <source>
        <strain evidence="2 3">MSW6</strain>
    </source>
</reference>
<feature type="region of interest" description="Disordered" evidence="1">
    <location>
        <begin position="136"/>
        <end position="170"/>
    </location>
</feature>
<accession>A0ABY7RTJ2</accession>
<keyword evidence="3" id="KW-1185">Reference proteome</keyword>
<sequence length="170" mass="18707">MKKLVLLILGFILGALAMYFYFHSDKNQENMDDTPIPKGIIKPDQIKTLTKAYDPRYNLINDSIFKGEKDGDNRSSWYSLEDLQNFITLAQKQAGDLGYTMDGIRIYPGAHQQEAGKPGYTTFLLVPTGYLNTSEGSMLSMQKGGGDDIDGGNGLNNGDNGKPPGSNYPQ</sequence>
<organism evidence="2 3">
    <name type="scientific">Psychroserpens ponticola</name>
    <dbReference type="NCBI Taxonomy" id="2932268"/>
    <lineage>
        <taxon>Bacteria</taxon>
        <taxon>Pseudomonadati</taxon>
        <taxon>Bacteroidota</taxon>
        <taxon>Flavobacteriia</taxon>
        <taxon>Flavobacteriales</taxon>
        <taxon>Flavobacteriaceae</taxon>
        <taxon>Psychroserpens</taxon>
    </lineage>
</organism>
<protein>
    <submittedName>
        <fullName evidence="2">Uncharacterized protein</fullName>
    </submittedName>
</protein>
<gene>
    <name evidence="2" type="ORF">MUN68_010075</name>
</gene>
<proteinExistence type="predicted"/>
<dbReference type="EMBL" id="CP116221">
    <property type="protein sequence ID" value="WCO00416.1"/>
    <property type="molecule type" value="Genomic_DNA"/>
</dbReference>
<evidence type="ECO:0000256" key="1">
    <source>
        <dbReference type="SAM" id="MobiDB-lite"/>
    </source>
</evidence>
<evidence type="ECO:0000313" key="2">
    <source>
        <dbReference type="EMBL" id="WCO00416.1"/>
    </source>
</evidence>